<evidence type="ECO:0000313" key="3">
    <source>
        <dbReference type="Proteomes" id="UP000002316"/>
    </source>
</evidence>
<feature type="transmembrane region" description="Helical" evidence="1">
    <location>
        <begin position="74"/>
        <end position="93"/>
    </location>
</feature>
<gene>
    <name evidence="2" type="ORF">TbgDal_II2500</name>
</gene>
<dbReference type="AlphaFoldDB" id="C9ZJE7"/>
<protein>
    <submittedName>
        <fullName evidence="2">Uncharacterized protein</fullName>
    </submittedName>
</protein>
<organism evidence="2 3">
    <name type="scientific">Trypanosoma brucei gambiense (strain MHOM/CI/86/DAL972)</name>
    <dbReference type="NCBI Taxonomy" id="679716"/>
    <lineage>
        <taxon>Eukaryota</taxon>
        <taxon>Discoba</taxon>
        <taxon>Euglenozoa</taxon>
        <taxon>Kinetoplastea</taxon>
        <taxon>Metakinetoplastina</taxon>
        <taxon>Trypanosomatida</taxon>
        <taxon>Trypanosomatidae</taxon>
        <taxon>Trypanosoma</taxon>
    </lineage>
</organism>
<dbReference type="KEGG" id="tbg:TbgDal_II2500"/>
<dbReference type="VEuPathDB" id="TriTrypDB:Tbg.972.2.2500"/>
<feature type="transmembrane region" description="Helical" evidence="1">
    <location>
        <begin position="131"/>
        <end position="154"/>
    </location>
</feature>
<evidence type="ECO:0000256" key="1">
    <source>
        <dbReference type="SAM" id="Phobius"/>
    </source>
</evidence>
<feature type="transmembrane region" description="Helical" evidence="1">
    <location>
        <begin position="50"/>
        <end position="68"/>
    </location>
</feature>
<accession>C9ZJE7</accession>
<proteinExistence type="predicted"/>
<feature type="transmembrane region" description="Helical" evidence="1">
    <location>
        <begin position="6"/>
        <end position="29"/>
    </location>
</feature>
<dbReference type="GeneID" id="23858647"/>
<keyword evidence="1" id="KW-0812">Transmembrane</keyword>
<feature type="transmembrane region" description="Helical" evidence="1">
    <location>
        <begin position="105"/>
        <end position="125"/>
    </location>
</feature>
<name>C9ZJE7_TRYB9</name>
<reference evidence="3" key="1">
    <citation type="journal article" date="2010" name="PLoS Negl. Trop. Dis.">
        <title>The genome sequence of Trypanosoma brucei gambiense, causative agent of chronic human african trypanosomiasis.</title>
        <authorList>
            <person name="Jackson A.P."/>
            <person name="Sanders M."/>
            <person name="Berry A."/>
            <person name="McQuillan J."/>
            <person name="Aslett M.A."/>
            <person name="Quail M.A."/>
            <person name="Chukualim B."/>
            <person name="Capewell P."/>
            <person name="MacLeod A."/>
            <person name="Melville S.E."/>
            <person name="Gibson W."/>
            <person name="Barry J.D."/>
            <person name="Berriman M."/>
            <person name="Hertz-Fowler C."/>
        </authorList>
    </citation>
    <scope>NUCLEOTIDE SEQUENCE [LARGE SCALE GENOMIC DNA]</scope>
    <source>
        <strain evidence="3">MHOM/CI/86/DAL972</strain>
    </source>
</reference>
<dbReference type="Proteomes" id="UP000002316">
    <property type="component" value="Chromosome 2"/>
</dbReference>
<evidence type="ECO:0000313" key="2">
    <source>
        <dbReference type="EMBL" id="CBH09506.1"/>
    </source>
</evidence>
<dbReference type="EMBL" id="FN554965">
    <property type="protein sequence ID" value="CBH09506.1"/>
    <property type="molecule type" value="Genomic_DNA"/>
</dbReference>
<keyword evidence="1" id="KW-1133">Transmembrane helix</keyword>
<sequence length="185" mass="22195">MHKSAVWRVWAFFFWRVGTRCLFVCFTSFSTRLTFHHSFQFFRIMGYSSATKGIVCNYLFIYLFFLWSRLRFRSFFSLFLFFFLAGLPYEGVCNNIHLHFTTVPSLMGPTLLSNTWFVTLFGWMFQFLGSFVYLFLLFIFFLILPFLVIITLTYQGVLSSSLRRCRRVVRKKTHQRKKKSKGKNK</sequence>
<dbReference type="RefSeq" id="XP_011771811.1">
    <property type="nucleotide sequence ID" value="XM_011773509.1"/>
</dbReference>
<keyword evidence="1" id="KW-0472">Membrane</keyword>